<keyword evidence="2" id="KW-1185">Reference proteome</keyword>
<gene>
    <name evidence="1" type="ORF">TSUD_208450</name>
</gene>
<accession>A0A2Z6N1M4</accession>
<name>A0A2Z6N1M4_TRISU</name>
<proteinExistence type="predicted"/>
<organism evidence="1 2">
    <name type="scientific">Trifolium subterraneum</name>
    <name type="common">Subterranean clover</name>
    <dbReference type="NCBI Taxonomy" id="3900"/>
    <lineage>
        <taxon>Eukaryota</taxon>
        <taxon>Viridiplantae</taxon>
        <taxon>Streptophyta</taxon>
        <taxon>Embryophyta</taxon>
        <taxon>Tracheophyta</taxon>
        <taxon>Spermatophyta</taxon>
        <taxon>Magnoliopsida</taxon>
        <taxon>eudicotyledons</taxon>
        <taxon>Gunneridae</taxon>
        <taxon>Pentapetalae</taxon>
        <taxon>rosids</taxon>
        <taxon>fabids</taxon>
        <taxon>Fabales</taxon>
        <taxon>Fabaceae</taxon>
        <taxon>Papilionoideae</taxon>
        <taxon>50 kb inversion clade</taxon>
        <taxon>NPAAA clade</taxon>
        <taxon>Hologalegina</taxon>
        <taxon>IRL clade</taxon>
        <taxon>Trifolieae</taxon>
        <taxon>Trifolium</taxon>
    </lineage>
</organism>
<evidence type="ECO:0000313" key="2">
    <source>
        <dbReference type="Proteomes" id="UP000242715"/>
    </source>
</evidence>
<protein>
    <submittedName>
        <fullName evidence="1">Uncharacterized protein</fullName>
    </submittedName>
</protein>
<dbReference type="AlphaFoldDB" id="A0A2Z6N1M4"/>
<sequence>MMLKNPNFDAIFRIISMRNNLPFYRAKNRSMQLSNAVKFALDKAVFAQELALGEFGIIGTPKFCCFL</sequence>
<reference evidence="2" key="1">
    <citation type="journal article" date="2017" name="Front. Plant Sci.">
        <title>Climate Clever Clovers: New Paradigm to Reduce the Environmental Footprint of Ruminants by Breeding Low Methanogenic Forages Utilizing Haplotype Variation.</title>
        <authorList>
            <person name="Kaur P."/>
            <person name="Appels R."/>
            <person name="Bayer P.E."/>
            <person name="Keeble-Gagnere G."/>
            <person name="Wang J."/>
            <person name="Hirakawa H."/>
            <person name="Shirasawa K."/>
            <person name="Vercoe P."/>
            <person name="Stefanova K."/>
            <person name="Durmic Z."/>
            <person name="Nichols P."/>
            <person name="Revell C."/>
            <person name="Isobe S.N."/>
            <person name="Edwards D."/>
            <person name="Erskine W."/>
        </authorList>
    </citation>
    <scope>NUCLEOTIDE SEQUENCE [LARGE SCALE GENOMIC DNA]</scope>
    <source>
        <strain evidence="2">cv. Daliak</strain>
    </source>
</reference>
<dbReference type="Proteomes" id="UP000242715">
    <property type="component" value="Unassembled WGS sequence"/>
</dbReference>
<evidence type="ECO:0000313" key="1">
    <source>
        <dbReference type="EMBL" id="GAU38734.1"/>
    </source>
</evidence>
<dbReference type="EMBL" id="DF973728">
    <property type="protein sequence ID" value="GAU38734.1"/>
    <property type="molecule type" value="Genomic_DNA"/>
</dbReference>